<reference evidence="3" key="1">
    <citation type="submission" date="2015-02" db="EMBL/GenBank/DDBJ databases">
        <title>Description and complete genome sequence of the first cultured representative of the subdivision 5 of the Verrucomicrobia phylum.</title>
        <authorList>
            <person name="Spring S."/>
            <person name="Bunk B."/>
            <person name="Sproer C."/>
            <person name="Klenk H.-P."/>
        </authorList>
    </citation>
    <scope>NUCLEOTIDE SEQUENCE [LARGE SCALE GENOMIC DNA]</scope>
    <source>
        <strain evidence="3">L21-Fru-AB</strain>
    </source>
</reference>
<dbReference type="PANTHER" id="PTHR47099">
    <property type="entry name" value="METHYLCOBAMIDE:COM METHYLTRANSFERASE MTBA"/>
    <property type="match status" value="1"/>
</dbReference>
<dbReference type="Proteomes" id="UP000035268">
    <property type="component" value="Chromosome"/>
</dbReference>
<dbReference type="RefSeq" id="WP_052881792.1">
    <property type="nucleotide sequence ID" value="NZ_CP010904.1"/>
</dbReference>
<dbReference type="EMBL" id="CP010904">
    <property type="protein sequence ID" value="AKJ64461.1"/>
    <property type="molecule type" value="Genomic_DNA"/>
</dbReference>
<dbReference type="InterPro" id="IPR000257">
    <property type="entry name" value="Uroporphyrinogen_deCOase"/>
</dbReference>
<keyword evidence="3" id="KW-1185">Reference proteome</keyword>
<organism evidence="2 3">
    <name type="scientific">Kiritimatiella glycovorans</name>
    <dbReference type="NCBI Taxonomy" id="1307763"/>
    <lineage>
        <taxon>Bacteria</taxon>
        <taxon>Pseudomonadati</taxon>
        <taxon>Kiritimatiellota</taxon>
        <taxon>Kiritimatiellia</taxon>
        <taxon>Kiritimatiellales</taxon>
        <taxon>Kiritimatiellaceae</taxon>
        <taxon>Kiritimatiella</taxon>
    </lineage>
</organism>
<dbReference type="SUPFAM" id="SSF51726">
    <property type="entry name" value="UROD/MetE-like"/>
    <property type="match status" value="1"/>
</dbReference>
<gene>
    <name evidence="2" type="primary">hemE_1</name>
    <name evidence="2" type="ORF">L21SP4_01213</name>
</gene>
<dbReference type="KEGG" id="vbl:L21SP4_01213"/>
<keyword evidence="2" id="KW-0456">Lyase</keyword>
<name>A0A0G3EDC1_9BACT</name>
<dbReference type="InterPro" id="IPR052024">
    <property type="entry name" value="Methanogen_methyltrans"/>
</dbReference>
<reference evidence="2 3" key="2">
    <citation type="journal article" date="2016" name="ISME J.">
        <title>Characterization of the first cultured representative of Verrucomicrobia subdivision 5 indicates the proposal of a novel phylum.</title>
        <authorList>
            <person name="Spring S."/>
            <person name="Bunk B."/>
            <person name="Sproer C."/>
            <person name="Schumann P."/>
            <person name="Rohde M."/>
            <person name="Tindall B.J."/>
            <person name="Klenk H.P."/>
        </authorList>
    </citation>
    <scope>NUCLEOTIDE SEQUENCE [LARGE SCALE GENOMIC DNA]</scope>
    <source>
        <strain evidence="2 3">L21-Fru-AB</strain>
    </source>
</reference>
<evidence type="ECO:0000313" key="3">
    <source>
        <dbReference type="Proteomes" id="UP000035268"/>
    </source>
</evidence>
<dbReference type="STRING" id="1307763.L21SP4_01213"/>
<dbReference type="CDD" id="cd03465">
    <property type="entry name" value="URO-D_like"/>
    <property type="match status" value="1"/>
</dbReference>
<dbReference type="Gene3D" id="3.20.20.210">
    <property type="match status" value="1"/>
</dbReference>
<dbReference type="AlphaFoldDB" id="A0A0G3EDC1"/>
<protein>
    <submittedName>
        <fullName evidence="2">Uroporphyrinogen decarboxylase</fullName>
        <ecNumber evidence="2">4.1.1.37</ecNumber>
    </submittedName>
</protein>
<evidence type="ECO:0000313" key="2">
    <source>
        <dbReference type="EMBL" id="AKJ64461.1"/>
    </source>
</evidence>
<accession>A0A0G3EDC1</accession>
<sequence>MNGYERVRAAQRGEPTDRVPVFLHNFMAAAREAGYTMREFGTDPRKAADAFIRITEKYDLDGVLMDIDTATTAGALGVPIDFPEHEPARCEHGLLRTLDDLERLEPERIGENEHLQVWLETMRRLKEHFGDEKYLRGNIDQAPFSAASMLRSPQAWMMDLVDEENHEAVHRLLEICTRATCRFIDLMAGAGAHMVSSGDSPAGPAMISPEMYGEFARPYEDLAAEHAHEQGMPYLLHICGDTGAILDQFAGRPIDAVELDYQTDVQRIHDTLSGTSVAFWGNVDPSGVLARGTPERVRCEARRLMDLFSDTPRFVLNSGCALPADTPEENMRAFREVVDET</sequence>
<evidence type="ECO:0000259" key="1">
    <source>
        <dbReference type="Pfam" id="PF01208"/>
    </source>
</evidence>
<dbReference type="OrthoDB" id="9780425at2"/>
<dbReference type="Pfam" id="PF01208">
    <property type="entry name" value="URO-D"/>
    <property type="match status" value="1"/>
</dbReference>
<dbReference type="PANTHER" id="PTHR47099:SF1">
    <property type="entry name" value="METHYLCOBAMIDE:COM METHYLTRANSFERASE MTBA"/>
    <property type="match status" value="1"/>
</dbReference>
<dbReference type="InterPro" id="IPR038071">
    <property type="entry name" value="UROD/MetE-like_sf"/>
</dbReference>
<proteinExistence type="predicted"/>
<dbReference type="EC" id="4.1.1.37" evidence="2"/>
<feature type="domain" description="Uroporphyrinogen decarboxylase (URO-D)" evidence="1">
    <location>
        <begin position="5"/>
        <end position="340"/>
    </location>
</feature>
<dbReference type="GO" id="GO:0004853">
    <property type="term" value="F:uroporphyrinogen decarboxylase activity"/>
    <property type="evidence" value="ECO:0007669"/>
    <property type="project" value="UniProtKB-EC"/>
</dbReference>
<dbReference type="GO" id="GO:0006779">
    <property type="term" value="P:porphyrin-containing compound biosynthetic process"/>
    <property type="evidence" value="ECO:0007669"/>
    <property type="project" value="InterPro"/>
</dbReference>